<proteinExistence type="predicted"/>
<feature type="region of interest" description="Disordered" evidence="1">
    <location>
        <begin position="309"/>
        <end position="333"/>
    </location>
</feature>
<dbReference type="EMBL" id="CATQJA010001822">
    <property type="protein sequence ID" value="CAJ0568768.1"/>
    <property type="molecule type" value="Genomic_DNA"/>
</dbReference>
<feature type="region of interest" description="Disordered" evidence="1">
    <location>
        <begin position="1"/>
        <end position="24"/>
    </location>
</feature>
<feature type="transmembrane region" description="Helical" evidence="2">
    <location>
        <begin position="217"/>
        <end position="238"/>
    </location>
</feature>
<feature type="transmembrane region" description="Helical" evidence="2">
    <location>
        <begin position="57"/>
        <end position="80"/>
    </location>
</feature>
<evidence type="ECO:0000313" key="3">
    <source>
        <dbReference type="EMBL" id="CAJ0568768.1"/>
    </source>
</evidence>
<comment type="caution">
    <text evidence="3">The sequence shown here is derived from an EMBL/GenBank/DDBJ whole genome shotgun (WGS) entry which is preliminary data.</text>
</comment>
<accession>A0AA36CH82</accession>
<protein>
    <submittedName>
        <fullName evidence="3">Uncharacterized protein</fullName>
    </submittedName>
</protein>
<feature type="transmembrane region" description="Helical" evidence="2">
    <location>
        <begin position="250"/>
        <end position="267"/>
    </location>
</feature>
<keyword evidence="2" id="KW-0812">Transmembrane</keyword>
<evidence type="ECO:0000256" key="1">
    <source>
        <dbReference type="SAM" id="MobiDB-lite"/>
    </source>
</evidence>
<keyword evidence="4" id="KW-1185">Reference proteome</keyword>
<feature type="transmembrane region" description="Helical" evidence="2">
    <location>
        <begin position="143"/>
        <end position="165"/>
    </location>
</feature>
<feature type="non-terminal residue" evidence="3">
    <location>
        <position position="1"/>
    </location>
</feature>
<reference evidence="3" key="1">
    <citation type="submission" date="2023-06" db="EMBL/GenBank/DDBJ databases">
        <authorList>
            <person name="Delattre M."/>
        </authorList>
    </citation>
    <scope>NUCLEOTIDE SEQUENCE</scope>
    <source>
        <strain evidence="3">AF72</strain>
    </source>
</reference>
<dbReference type="AlphaFoldDB" id="A0AA36CH82"/>
<keyword evidence="2" id="KW-1133">Transmembrane helix</keyword>
<keyword evidence="2" id="KW-0472">Membrane</keyword>
<feature type="transmembrane region" description="Helical" evidence="2">
    <location>
        <begin position="287"/>
        <end position="307"/>
    </location>
</feature>
<organism evidence="3 4">
    <name type="scientific">Mesorhabditis spiculigera</name>
    <dbReference type="NCBI Taxonomy" id="96644"/>
    <lineage>
        <taxon>Eukaryota</taxon>
        <taxon>Metazoa</taxon>
        <taxon>Ecdysozoa</taxon>
        <taxon>Nematoda</taxon>
        <taxon>Chromadorea</taxon>
        <taxon>Rhabditida</taxon>
        <taxon>Rhabditina</taxon>
        <taxon>Rhabditomorpha</taxon>
        <taxon>Rhabditoidea</taxon>
        <taxon>Rhabditidae</taxon>
        <taxon>Mesorhabditinae</taxon>
        <taxon>Mesorhabditis</taxon>
    </lineage>
</organism>
<evidence type="ECO:0000313" key="4">
    <source>
        <dbReference type="Proteomes" id="UP001177023"/>
    </source>
</evidence>
<name>A0AA36CH82_9BILA</name>
<dbReference type="Proteomes" id="UP001177023">
    <property type="component" value="Unassembled WGS sequence"/>
</dbReference>
<evidence type="ECO:0000256" key="2">
    <source>
        <dbReference type="SAM" id="Phobius"/>
    </source>
</evidence>
<sequence length="478" mass="53820">MADQLQESDGLRERKKTVRFKPDEKLPQRNKAMKSILLCGNLGAYIFAEYIEKDCWVPFFLQLTAWFFLQAQVIGNALAVQSQRHKNCPMYQMNRLGLNAKKLALSSDRKATIGTKVYRAWRYCKTCESDMVGYCVAVQTQRYFLTMCFYITVMGLWGSIVSFSYHWDEIVYMTPTCWDDIVYAWGVLCGVPGQLWQDPEGSITRAFWATLFYEKPLIITLLVTQVALLAVVSGITFFSEGHARPARYPTRMSFCTLFFVVLTLPVTDAADMLQFRTEVCQLGPLSLVLLSILVAHLFIGCSSRRAARMAHKPRKSAGNTPTKENPARSPATPSLCCSTAPTNWQPPTDVNPPATRAASVYLIPNAEPLTPRLPEKEADVATPVKGPAKASKKKKKTERDYFAKCRFCSQGKRETVGQLELCAICTTRTLGWYRNPNGKCVMSNCCELYSLVKGDEYLCDSPQFRPLMICLVSRCPSC</sequence>
<gene>
    <name evidence="3" type="ORF">MSPICULIGERA_LOCUS7281</name>
</gene>